<feature type="region of interest" description="Disordered" evidence="1">
    <location>
        <begin position="97"/>
        <end position="122"/>
    </location>
</feature>
<proteinExistence type="predicted"/>
<name>A0A7T8KBK3_CALRO</name>
<organism evidence="2 3">
    <name type="scientific">Caligus rogercresseyi</name>
    <name type="common">Sea louse</name>
    <dbReference type="NCBI Taxonomy" id="217165"/>
    <lineage>
        <taxon>Eukaryota</taxon>
        <taxon>Metazoa</taxon>
        <taxon>Ecdysozoa</taxon>
        <taxon>Arthropoda</taxon>
        <taxon>Crustacea</taxon>
        <taxon>Multicrustacea</taxon>
        <taxon>Hexanauplia</taxon>
        <taxon>Copepoda</taxon>
        <taxon>Siphonostomatoida</taxon>
        <taxon>Caligidae</taxon>
        <taxon>Caligus</taxon>
    </lineage>
</organism>
<dbReference type="GO" id="GO:0005975">
    <property type="term" value="P:carbohydrate metabolic process"/>
    <property type="evidence" value="ECO:0007669"/>
    <property type="project" value="InterPro"/>
</dbReference>
<dbReference type="GO" id="GO:0030246">
    <property type="term" value="F:carbohydrate binding"/>
    <property type="evidence" value="ECO:0007669"/>
    <property type="project" value="InterPro"/>
</dbReference>
<protein>
    <submittedName>
        <fullName evidence="2">Mannosidase_ alpha_ class 2A_ member 1</fullName>
    </submittedName>
</protein>
<dbReference type="Gene3D" id="2.70.98.30">
    <property type="entry name" value="Golgi alpha-mannosidase II, domain 4"/>
    <property type="match status" value="1"/>
</dbReference>
<dbReference type="Proteomes" id="UP000595437">
    <property type="component" value="Chromosome 3"/>
</dbReference>
<keyword evidence="3" id="KW-1185">Reference proteome</keyword>
<gene>
    <name evidence="2" type="ORF">FKW44_005148</name>
</gene>
<evidence type="ECO:0000313" key="3">
    <source>
        <dbReference type="Proteomes" id="UP000595437"/>
    </source>
</evidence>
<dbReference type="OrthoDB" id="10261055at2759"/>
<dbReference type="AlphaFoldDB" id="A0A7T8KBK3"/>
<evidence type="ECO:0000256" key="1">
    <source>
        <dbReference type="SAM" id="MobiDB-lite"/>
    </source>
</evidence>
<dbReference type="GO" id="GO:0003824">
    <property type="term" value="F:catalytic activity"/>
    <property type="evidence" value="ECO:0007669"/>
    <property type="project" value="InterPro"/>
</dbReference>
<dbReference type="EMBL" id="CP045892">
    <property type="protein sequence ID" value="QQP52870.1"/>
    <property type="molecule type" value="Genomic_DNA"/>
</dbReference>
<reference evidence="3" key="1">
    <citation type="submission" date="2021-01" db="EMBL/GenBank/DDBJ databases">
        <title>Caligus Genome Assembly.</title>
        <authorList>
            <person name="Gallardo-Escarate C."/>
        </authorList>
    </citation>
    <scope>NUCLEOTIDE SEQUENCE [LARGE SCALE GENOMIC DNA]</scope>
</reference>
<evidence type="ECO:0000313" key="2">
    <source>
        <dbReference type="EMBL" id="QQP52870.1"/>
    </source>
</evidence>
<accession>A0A7T8KBK3</accession>
<dbReference type="InterPro" id="IPR011013">
    <property type="entry name" value="Gal_mutarotase_sf_dom"/>
</dbReference>
<sequence>MRRFNNLEIAMRFDAAIDSGDVFYTDLNALSMMQRRRMTKIPFRPIFIPCPPWPILRMPPAASLSYPDSPLGDLHSPPGNLKLCWTVVSCRTTIEALESPSRTTSSPRVALHSSLRENPLLQ</sequence>
<dbReference type="SUPFAM" id="SSF74650">
    <property type="entry name" value="Galactose mutarotase-like"/>
    <property type="match status" value="1"/>
</dbReference>